<feature type="transmembrane region" description="Helical" evidence="13">
    <location>
        <begin position="386"/>
        <end position="406"/>
    </location>
</feature>
<dbReference type="Gene3D" id="2.70.98.90">
    <property type="match status" value="1"/>
</dbReference>
<keyword evidence="18" id="KW-1185">Reference proteome</keyword>
<feature type="transmembrane region" description="Helical" evidence="13">
    <location>
        <begin position="525"/>
        <end position="549"/>
    </location>
</feature>
<dbReference type="CDD" id="cd19961">
    <property type="entry name" value="EcYidC-like_peri"/>
    <property type="match status" value="1"/>
</dbReference>
<dbReference type="InterPro" id="IPR028055">
    <property type="entry name" value="YidC/Oxa/ALB_C"/>
</dbReference>
<evidence type="ECO:0000256" key="9">
    <source>
        <dbReference type="ARBA" id="ARBA00023136"/>
    </source>
</evidence>
<keyword evidence="8 13" id="KW-1133">Transmembrane helix</keyword>
<evidence type="ECO:0000256" key="8">
    <source>
        <dbReference type="ARBA" id="ARBA00022989"/>
    </source>
</evidence>
<evidence type="ECO:0000256" key="10">
    <source>
        <dbReference type="ARBA" id="ARBA00023186"/>
    </source>
</evidence>
<dbReference type="GO" id="GO:0005886">
    <property type="term" value="C:plasma membrane"/>
    <property type="evidence" value="ECO:0007669"/>
    <property type="project" value="UniProtKB-SubCell"/>
</dbReference>
<dbReference type="Pfam" id="PF14849">
    <property type="entry name" value="YidC_periplas"/>
    <property type="match status" value="1"/>
</dbReference>
<dbReference type="GO" id="GO:0015031">
    <property type="term" value="P:protein transport"/>
    <property type="evidence" value="ECO:0007669"/>
    <property type="project" value="UniProtKB-KW"/>
</dbReference>
<evidence type="ECO:0000256" key="7">
    <source>
        <dbReference type="ARBA" id="ARBA00022927"/>
    </source>
</evidence>
<feature type="compositionally biased region" description="Basic and acidic residues" evidence="14">
    <location>
        <begin position="51"/>
        <end position="81"/>
    </location>
</feature>
<feature type="region of interest" description="Disordered" evidence="14">
    <location>
        <begin position="571"/>
        <end position="670"/>
    </location>
</feature>
<name>A0A1H7Q7Z0_9GAMM</name>
<comment type="similarity">
    <text evidence="2 13">Belongs to the OXA1/ALB3/YidC family. Type 1 subfamily.</text>
</comment>
<dbReference type="InterPro" id="IPR019998">
    <property type="entry name" value="Membr_insert_YidC"/>
</dbReference>
<dbReference type="InterPro" id="IPR047196">
    <property type="entry name" value="YidC_ALB_C"/>
</dbReference>
<dbReference type="CDD" id="cd20070">
    <property type="entry name" value="5TM_YidC_Alb3"/>
    <property type="match status" value="1"/>
</dbReference>
<comment type="function">
    <text evidence="13">Required for the insertion and/or proper folding and/or complex formation of integral membrane proteins into the membrane. Involved in integration of membrane proteins that insert both dependently and independently of the Sec translocase complex, as well as at least some lipoproteins. Aids folding of multispanning membrane proteins.</text>
</comment>
<feature type="transmembrane region" description="Helical" evidence="13">
    <location>
        <begin position="21"/>
        <end position="40"/>
    </location>
</feature>
<accession>A0A1H7Q7Z0</accession>
<comment type="subcellular location">
    <subcellularLocation>
        <location evidence="1">Cell inner membrane</location>
        <topology evidence="1">Multi-pass membrane protein</topology>
    </subcellularLocation>
    <subcellularLocation>
        <location evidence="13">Cell membrane</location>
        <topology evidence="13">Multi-pass membrane protein</topology>
    </subcellularLocation>
</comment>
<evidence type="ECO:0000259" key="16">
    <source>
        <dbReference type="Pfam" id="PF14849"/>
    </source>
</evidence>
<keyword evidence="4 13" id="KW-0813">Transport</keyword>
<dbReference type="PANTHER" id="PTHR12428:SF65">
    <property type="entry name" value="CYTOCHROME C OXIDASE ASSEMBLY PROTEIN COX18, MITOCHONDRIAL"/>
    <property type="match status" value="1"/>
</dbReference>
<keyword evidence="5 13" id="KW-1003">Cell membrane</keyword>
<dbReference type="NCBIfam" id="NF002352">
    <property type="entry name" value="PRK01318.1-3"/>
    <property type="match status" value="1"/>
</dbReference>
<evidence type="ECO:0000313" key="18">
    <source>
        <dbReference type="Proteomes" id="UP000199256"/>
    </source>
</evidence>
<evidence type="ECO:0000256" key="12">
    <source>
        <dbReference type="ARBA" id="ARBA00033342"/>
    </source>
</evidence>
<keyword evidence="10 13" id="KW-0143">Chaperone</keyword>
<dbReference type="PRINTS" id="PR00701">
    <property type="entry name" value="60KDINNERMP"/>
</dbReference>
<evidence type="ECO:0000259" key="15">
    <source>
        <dbReference type="Pfam" id="PF02096"/>
    </source>
</evidence>
<evidence type="ECO:0000256" key="4">
    <source>
        <dbReference type="ARBA" id="ARBA00022448"/>
    </source>
</evidence>
<dbReference type="EMBL" id="FOAA01000016">
    <property type="protein sequence ID" value="SEL44210.1"/>
    <property type="molecule type" value="Genomic_DNA"/>
</dbReference>
<dbReference type="NCBIfam" id="TIGR03593">
    <property type="entry name" value="yidC_nterm"/>
    <property type="match status" value="1"/>
</dbReference>
<organism evidence="17 18">
    <name type="scientific">Ectothiorhodospira marina</name>
    <dbReference type="NCBI Taxonomy" id="1396821"/>
    <lineage>
        <taxon>Bacteria</taxon>
        <taxon>Pseudomonadati</taxon>
        <taxon>Pseudomonadota</taxon>
        <taxon>Gammaproteobacteria</taxon>
        <taxon>Chromatiales</taxon>
        <taxon>Ectothiorhodospiraceae</taxon>
        <taxon>Ectothiorhodospira</taxon>
    </lineage>
</organism>
<evidence type="ECO:0000313" key="17">
    <source>
        <dbReference type="EMBL" id="SEL44210.1"/>
    </source>
</evidence>
<evidence type="ECO:0000256" key="3">
    <source>
        <dbReference type="ARBA" id="ARBA00015325"/>
    </source>
</evidence>
<evidence type="ECO:0000256" key="6">
    <source>
        <dbReference type="ARBA" id="ARBA00022692"/>
    </source>
</evidence>
<dbReference type="InterPro" id="IPR028053">
    <property type="entry name" value="Membr_insert_YidC_N"/>
</dbReference>
<comment type="subunit">
    <text evidence="13">Interacts with the Sec translocase complex via SecD. Specifically interacts with transmembrane segments of nascent integral membrane proteins during membrane integration.</text>
</comment>
<feature type="domain" description="Membrane insertase YidC N-terminal" evidence="16">
    <location>
        <begin position="94"/>
        <end position="375"/>
    </location>
</feature>
<dbReference type="InterPro" id="IPR038221">
    <property type="entry name" value="YidC_periplasmic_sf"/>
</dbReference>
<feature type="compositionally biased region" description="Basic residues" evidence="14">
    <location>
        <begin position="657"/>
        <end position="670"/>
    </location>
</feature>
<feature type="compositionally biased region" description="Polar residues" evidence="14">
    <location>
        <begin position="620"/>
        <end position="650"/>
    </location>
</feature>
<keyword evidence="7 13" id="KW-0653">Protein transport</keyword>
<dbReference type="InterPro" id="IPR001708">
    <property type="entry name" value="YidC/ALB3/OXA1/COX18"/>
</dbReference>
<keyword evidence="9 13" id="KW-0472">Membrane</keyword>
<feature type="region of interest" description="Disordered" evidence="14">
    <location>
        <begin position="49"/>
        <end position="91"/>
    </location>
</feature>
<gene>
    <name evidence="13" type="primary">yidC</name>
    <name evidence="17" type="ORF">SAMN05444515_11664</name>
</gene>
<feature type="domain" description="Membrane insertase YidC/Oxa/ALB C-terminal" evidence="15">
    <location>
        <begin position="386"/>
        <end position="564"/>
    </location>
</feature>
<dbReference type="NCBIfam" id="NF002353">
    <property type="entry name" value="PRK01318.1-4"/>
    <property type="match status" value="1"/>
</dbReference>
<evidence type="ECO:0000256" key="13">
    <source>
        <dbReference type="HAMAP-Rule" id="MF_01810"/>
    </source>
</evidence>
<sequence length="670" mass="75604">MIPFRTPLTAIIDPREIMDNLRPILYLTLVFLLFLIWQAWRVDFGPQPEFSPERSDATHQEAGGSRDDMPAAPDSEARDAPMEAGDVDGIERQQIRVTTDTLDVLIDTRGGDLVRAELPSYPVSLQEPDNPVRLLDEGARDYVAQSGLIHDRVPNVDHSDRAPSHHAIFQAEKTEYQLEDGQDELSVPLTWENEEGIRVTKTYTFRRGDFLVDVSHQVENASDQAWTGRQYRQLRHGPTPDRESWFLYTFTGAAYYDERYEKEAFEDLTEKVNERNITEGWIAVIEHYFLSTWVPLDDEENLLYAREVTSGGQPEYIIGLRSEPVTIEAGAQDELNARIWIGPKLQGPLSDIREGLELTADYGIFTVLSKPLFWLLRVIHDFVGNWGWAILILTLMIKLAFYKLSATSYRSMAKMRAVQPKMMALKERFGDDKQRMNQALMELYKKEKINPLGGCLPILVQIPVFIALYWVLLESVELRQAPWILWIQDLSVRDPYFVLPLLMGASMLAQYKLNPAPMDPVQQKIMMALPIIFTVFFAFFPAGLVLYWLTNNLLSIGQQYYITRKIAAEAAKPGGSPPKASRRKQDADDNADDADSATADEPGQGLAETEASADTRMDSTSEPEAAQADQTSDEPQSTPSKTPASKSAQNKGGAAKGSRRKRPRGGKSRK</sequence>
<dbReference type="HAMAP" id="MF_01810">
    <property type="entry name" value="YidC_type1"/>
    <property type="match status" value="1"/>
</dbReference>
<dbReference type="GO" id="GO:0032977">
    <property type="term" value="F:membrane insertase activity"/>
    <property type="evidence" value="ECO:0007669"/>
    <property type="project" value="InterPro"/>
</dbReference>
<proteinExistence type="inferred from homology"/>
<dbReference type="STRING" id="1396821.SAMN05444515_11664"/>
<dbReference type="GO" id="GO:0051205">
    <property type="term" value="P:protein insertion into membrane"/>
    <property type="evidence" value="ECO:0007669"/>
    <property type="project" value="TreeGrafter"/>
</dbReference>
<dbReference type="Proteomes" id="UP000199256">
    <property type="component" value="Unassembled WGS sequence"/>
</dbReference>
<dbReference type="NCBIfam" id="TIGR03592">
    <property type="entry name" value="yidC_oxa1_cterm"/>
    <property type="match status" value="1"/>
</dbReference>
<dbReference type="PRINTS" id="PR01900">
    <property type="entry name" value="YIDCPROTEIN"/>
</dbReference>
<evidence type="ECO:0000256" key="11">
    <source>
        <dbReference type="ARBA" id="ARBA00033245"/>
    </source>
</evidence>
<dbReference type="PANTHER" id="PTHR12428">
    <property type="entry name" value="OXA1"/>
    <property type="match status" value="1"/>
</dbReference>
<feature type="transmembrane region" description="Helical" evidence="13">
    <location>
        <begin position="451"/>
        <end position="472"/>
    </location>
</feature>
<reference evidence="18" key="1">
    <citation type="submission" date="2016-10" db="EMBL/GenBank/DDBJ databases">
        <authorList>
            <person name="Varghese N."/>
            <person name="Submissions S."/>
        </authorList>
    </citation>
    <scope>NUCLEOTIDE SEQUENCE [LARGE SCALE GENOMIC DNA]</scope>
    <source>
        <strain evidence="18">DSM 241</strain>
    </source>
</reference>
<evidence type="ECO:0000256" key="5">
    <source>
        <dbReference type="ARBA" id="ARBA00022475"/>
    </source>
</evidence>
<evidence type="ECO:0000256" key="1">
    <source>
        <dbReference type="ARBA" id="ARBA00004429"/>
    </source>
</evidence>
<keyword evidence="6 13" id="KW-0812">Transmembrane</keyword>
<protein>
    <recommendedName>
        <fullName evidence="3 13">Membrane protein insertase YidC</fullName>
    </recommendedName>
    <alternativeName>
        <fullName evidence="12 13">Foldase YidC</fullName>
    </alternativeName>
    <alternativeName>
        <fullName evidence="11 13">Membrane integrase YidC</fullName>
    </alternativeName>
    <alternativeName>
        <fullName evidence="13">Membrane protein YidC</fullName>
    </alternativeName>
</protein>
<dbReference type="Pfam" id="PF02096">
    <property type="entry name" value="60KD_IMP"/>
    <property type="match status" value="1"/>
</dbReference>
<dbReference type="AlphaFoldDB" id="A0A1H7Q7Z0"/>
<evidence type="ECO:0000256" key="14">
    <source>
        <dbReference type="SAM" id="MobiDB-lite"/>
    </source>
</evidence>
<evidence type="ECO:0000256" key="2">
    <source>
        <dbReference type="ARBA" id="ARBA00010527"/>
    </source>
</evidence>